<keyword evidence="1" id="KW-0472">Membrane</keyword>
<keyword evidence="1" id="KW-1133">Transmembrane helix</keyword>
<comment type="caution">
    <text evidence="2">The sequence shown here is derived from an EMBL/GenBank/DDBJ whole genome shotgun (WGS) entry which is preliminary data.</text>
</comment>
<dbReference type="EMBL" id="WEIO01000001">
    <property type="protein sequence ID" value="KAB7709099.1"/>
    <property type="molecule type" value="Genomic_DNA"/>
</dbReference>
<dbReference type="AlphaFoldDB" id="A0A6I1FK67"/>
<keyword evidence="3" id="KW-1185">Reference proteome</keyword>
<evidence type="ECO:0000313" key="3">
    <source>
        <dbReference type="Proteomes" id="UP000429595"/>
    </source>
</evidence>
<evidence type="ECO:0000313" key="2">
    <source>
        <dbReference type="EMBL" id="KAB7709099.1"/>
    </source>
</evidence>
<evidence type="ECO:0000256" key="1">
    <source>
        <dbReference type="SAM" id="Phobius"/>
    </source>
</evidence>
<gene>
    <name evidence="2" type="ORF">F9802_03030</name>
</gene>
<organism evidence="2 3">
    <name type="scientific">Bacillus aerolatus</name>
    <dbReference type="NCBI Taxonomy" id="2653354"/>
    <lineage>
        <taxon>Bacteria</taxon>
        <taxon>Bacillati</taxon>
        <taxon>Bacillota</taxon>
        <taxon>Bacilli</taxon>
        <taxon>Bacillales</taxon>
        <taxon>Bacillaceae</taxon>
        <taxon>Bacillus</taxon>
    </lineage>
</organism>
<feature type="transmembrane region" description="Helical" evidence="1">
    <location>
        <begin position="12"/>
        <end position="34"/>
    </location>
</feature>
<dbReference type="RefSeq" id="WP_152149625.1">
    <property type="nucleotide sequence ID" value="NZ_WEIO01000001.1"/>
</dbReference>
<name>A0A6I1FK67_9BACI</name>
<proteinExistence type="predicted"/>
<sequence length="79" mass="8334">MKKLIIGGTGVLSGVILFGMTLIAAAVYSLYLTAPDIGSYDTNLGVFGTALKEIGNIPLIISLLLFIVGVFYLIKGIKE</sequence>
<dbReference type="Proteomes" id="UP000429595">
    <property type="component" value="Unassembled WGS sequence"/>
</dbReference>
<reference evidence="2 3" key="1">
    <citation type="submission" date="2019-10" db="EMBL/GenBank/DDBJ databases">
        <title>Bacillus aerolatum sp. nov., isolated from bioaerosol of sport playgrounds.</title>
        <authorList>
            <person name="Chen P."/>
            <person name="Zhang G."/>
        </authorList>
    </citation>
    <scope>NUCLEOTIDE SEQUENCE [LARGE SCALE GENOMIC DNA]</scope>
    <source>
        <strain evidence="2 3">CX253</strain>
    </source>
</reference>
<protein>
    <submittedName>
        <fullName evidence="2">Phosphatase</fullName>
    </submittedName>
</protein>
<accession>A0A6I1FK67</accession>
<keyword evidence="1" id="KW-0812">Transmembrane</keyword>
<feature type="transmembrane region" description="Helical" evidence="1">
    <location>
        <begin position="54"/>
        <end position="74"/>
    </location>
</feature>